<dbReference type="Proteomes" id="UP001165293">
    <property type="component" value="Unassembled WGS sequence"/>
</dbReference>
<proteinExistence type="predicted"/>
<dbReference type="InterPro" id="IPR014922">
    <property type="entry name" value="YdhG-like"/>
</dbReference>
<name>A0ABS8JGZ7_9GAMM</name>
<feature type="domain" description="YdhG-like" evidence="1">
    <location>
        <begin position="23"/>
        <end position="127"/>
    </location>
</feature>
<dbReference type="SUPFAM" id="SSF159888">
    <property type="entry name" value="YdhG-like"/>
    <property type="match status" value="1"/>
</dbReference>
<dbReference type="RefSeq" id="WP_230526406.1">
    <property type="nucleotide sequence ID" value="NZ_JAJGAK010000001.1"/>
</dbReference>
<accession>A0ABS8JGZ7</accession>
<gene>
    <name evidence="2" type="ORF">LK996_07030</name>
</gene>
<evidence type="ECO:0000259" key="1">
    <source>
        <dbReference type="Pfam" id="PF08818"/>
    </source>
</evidence>
<comment type="caution">
    <text evidence="2">The sequence shown here is derived from an EMBL/GenBank/DDBJ whole genome shotgun (WGS) entry which is preliminary data.</text>
</comment>
<keyword evidence="3" id="KW-1185">Reference proteome</keyword>
<organism evidence="2 3">
    <name type="scientific">Noviluteimonas lactosilytica</name>
    <dbReference type="NCBI Taxonomy" id="2888523"/>
    <lineage>
        <taxon>Bacteria</taxon>
        <taxon>Pseudomonadati</taxon>
        <taxon>Pseudomonadota</taxon>
        <taxon>Gammaproteobacteria</taxon>
        <taxon>Lysobacterales</taxon>
        <taxon>Lysobacteraceae</taxon>
        <taxon>Noviluteimonas</taxon>
    </lineage>
</organism>
<evidence type="ECO:0000313" key="3">
    <source>
        <dbReference type="Proteomes" id="UP001165293"/>
    </source>
</evidence>
<sequence length="141" mass="15159">MAKTVPTDASVDAYIAALPDAERRADCGTLVAMMSRATGHPARMWGTSIVGFDRYAYKYDSGHAGETCVAGFASRKPDLAIYLVPDLPGQAALLAKLGKHKMGKSCLSVRRLADVDVGVLERLVVESVQETRARYCSTHDA</sequence>
<evidence type="ECO:0000313" key="2">
    <source>
        <dbReference type="EMBL" id="MCC8362829.1"/>
    </source>
</evidence>
<protein>
    <submittedName>
        <fullName evidence="2">DUF1801 domain-containing protein</fullName>
    </submittedName>
</protein>
<dbReference type="EMBL" id="JAJGAK010000001">
    <property type="protein sequence ID" value="MCC8362829.1"/>
    <property type="molecule type" value="Genomic_DNA"/>
</dbReference>
<dbReference type="Pfam" id="PF08818">
    <property type="entry name" value="DUF1801"/>
    <property type="match status" value="1"/>
</dbReference>
<reference evidence="2" key="1">
    <citation type="submission" date="2021-10" db="EMBL/GenBank/DDBJ databases">
        <authorList>
            <person name="Lyu M."/>
            <person name="Wang X."/>
            <person name="Meng X."/>
            <person name="Xu K."/>
        </authorList>
    </citation>
    <scope>NUCLEOTIDE SEQUENCE</scope>
    <source>
        <strain evidence="2">A6</strain>
    </source>
</reference>